<evidence type="ECO:0000256" key="3">
    <source>
        <dbReference type="ARBA" id="ARBA00022438"/>
    </source>
</evidence>
<dbReference type="SUPFAM" id="SSF58038">
    <property type="entry name" value="SNARE fusion complex"/>
    <property type="match status" value="1"/>
</dbReference>
<evidence type="ECO:0000256" key="5">
    <source>
        <dbReference type="ARBA" id="ARBA00022670"/>
    </source>
</evidence>
<evidence type="ECO:0000256" key="12">
    <source>
        <dbReference type="RuleBase" id="RU003653"/>
    </source>
</evidence>
<keyword evidence="8 11" id="KW-0378">Hydrolase</keyword>
<feature type="binding site" evidence="11">
    <location>
        <position position="396"/>
    </location>
    <ligand>
        <name>a divalent metal cation</name>
        <dbReference type="ChEBI" id="CHEBI:60240"/>
        <label>2</label>
        <note>catalytic</note>
    </ligand>
</feature>
<dbReference type="OrthoDB" id="3209743at2759"/>
<feature type="region of interest" description="Disordered" evidence="13">
    <location>
        <begin position="1"/>
        <end position="41"/>
    </location>
</feature>
<comment type="similarity">
    <text evidence="11">Belongs to the peptidase M24A family. Methionine aminopeptidase type 1 subfamily.</text>
</comment>
<dbReference type="InterPro" id="IPR036005">
    <property type="entry name" value="Creatinase/aminopeptidase-like"/>
</dbReference>
<dbReference type="AlphaFoldDB" id="A0A9N9FHA9"/>
<dbReference type="NCBIfam" id="TIGR00500">
    <property type="entry name" value="met_pdase_I"/>
    <property type="match status" value="1"/>
</dbReference>
<feature type="binding site" evidence="11">
    <location>
        <position position="269"/>
    </location>
    <ligand>
        <name>a divalent metal cation</name>
        <dbReference type="ChEBI" id="CHEBI:60240"/>
        <label>2</label>
        <note>catalytic</note>
    </ligand>
</feature>
<dbReference type="PROSITE" id="PS00680">
    <property type="entry name" value="MAP_1"/>
    <property type="match status" value="1"/>
</dbReference>
<dbReference type="EC" id="3.4.11.18" evidence="12"/>
<dbReference type="GO" id="GO:0004239">
    <property type="term" value="F:initiator methionyl aminopeptidase activity"/>
    <property type="evidence" value="ECO:0007669"/>
    <property type="project" value="UniProtKB-UniRule"/>
</dbReference>
<evidence type="ECO:0000256" key="4">
    <source>
        <dbReference type="ARBA" id="ARBA00022490"/>
    </source>
</evidence>
<feature type="binding site" evidence="11">
    <location>
        <position position="339"/>
    </location>
    <ligand>
        <name>substrate</name>
    </ligand>
</feature>
<reference evidence="15" key="1">
    <citation type="submission" date="2021-06" db="EMBL/GenBank/DDBJ databases">
        <authorList>
            <person name="Kallberg Y."/>
            <person name="Tangrot J."/>
            <person name="Rosling A."/>
        </authorList>
    </citation>
    <scope>NUCLEOTIDE SEQUENCE</scope>
    <source>
        <strain evidence="15">MT106</strain>
    </source>
</reference>
<proteinExistence type="inferred from homology"/>
<evidence type="ECO:0000256" key="9">
    <source>
        <dbReference type="ARBA" id="ARBA00022833"/>
    </source>
</evidence>
<gene>
    <name evidence="15" type="ORF">AGERDE_LOCUS5855</name>
</gene>
<dbReference type="PROSITE" id="PS50192">
    <property type="entry name" value="T_SNARE"/>
    <property type="match status" value="1"/>
</dbReference>
<comment type="caution">
    <text evidence="15">The sequence shown here is derived from an EMBL/GenBank/DDBJ whole genome shotgun (WGS) entry which is preliminary data.</text>
</comment>
<evidence type="ECO:0000313" key="15">
    <source>
        <dbReference type="EMBL" id="CAG8534089.1"/>
    </source>
</evidence>
<keyword evidence="5 11" id="KW-0645">Protease</keyword>
<keyword evidence="3 11" id="KW-0031">Aminopeptidase</keyword>
<comment type="catalytic activity">
    <reaction evidence="11 12">
        <text>Release of N-terminal amino acids, preferentially methionine, from peptides and arylamides.</text>
        <dbReference type="EC" id="3.4.11.18"/>
    </reaction>
</comment>
<evidence type="ECO:0000256" key="2">
    <source>
        <dbReference type="ARBA" id="ARBA00004496"/>
    </source>
</evidence>
<dbReference type="InterPro" id="IPR000994">
    <property type="entry name" value="Pept_M24"/>
</dbReference>
<keyword evidence="6 11" id="KW-0479">Metal-binding</keyword>
<dbReference type="EMBL" id="CAJVPL010000845">
    <property type="protein sequence ID" value="CAG8534089.1"/>
    <property type="molecule type" value="Genomic_DNA"/>
</dbReference>
<evidence type="ECO:0000256" key="11">
    <source>
        <dbReference type="HAMAP-Rule" id="MF_03174"/>
    </source>
</evidence>
<keyword evidence="4" id="KW-0963">Cytoplasm</keyword>
<organism evidence="15 16">
    <name type="scientific">Ambispora gerdemannii</name>
    <dbReference type="NCBI Taxonomy" id="144530"/>
    <lineage>
        <taxon>Eukaryota</taxon>
        <taxon>Fungi</taxon>
        <taxon>Fungi incertae sedis</taxon>
        <taxon>Mucoromycota</taxon>
        <taxon>Glomeromycotina</taxon>
        <taxon>Glomeromycetes</taxon>
        <taxon>Archaeosporales</taxon>
        <taxon>Ambisporaceae</taxon>
        <taxon>Ambispora</taxon>
    </lineage>
</organism>
<dbReference type="HAMAP" id="MF_01974">
    <property type="entry name" value="MetAP_1"/>
    <property type="match status" value="1"/>
</dbReference>
<feature type="binding site" evidence="11">
    <location>
        <position position="258"/>
    </location>
    <ligand>
        <name>a divalent metal cation</name>
        <dbReference type="ChEBI" id="CHEBI:60240"/>
        <label>1</label>
    </ligand>
</feature>
<evidence type="ECO:0000313" key="16">
    <source>
        <dbReference type="Proteomes" id="UP000789831"/>
    </source>
</evidence>
<evidence type="ECO:0000256" key="10">
    <source>
        <dbReference type="ARBA" id="ARBA00046280"/>
    </source>
</evidence>
<evidence type="ECO:0000256" key="6">
    <source>
        <dbReference type="ARBA" id="ARBA00022723"/>
    </source>
</evidence>
<dbReference type="GO" id="GO:0008270">
    <property type="term" value="F:zinc ion binding"/>
    <property type="evidence" value="ECO:0007669"/>
    <property type="project" value="UniProtKB-KW"/>
</dbReference>
<protein>
    <recommendedName>
        <fullName evidence="12">Methionine aminopeptidase</fullName>
        <ecNumber evidence="12">3.4.11.18</ecNumber>
    </recommendedName>
</protein>
<dbReference type="InterPro" id="IPR039899">
    <property type="entry name" value="BET1_SNARE"/>
</dbReference>
<sequence length="420" mass="46929">MWSTQNTDREKLLFNGASSNTGNSNDEGARFKNDNQSSSPISQREIEALTARTYEQQNDYSLEELSSKLSVLHKINVEIYDEVNNQVNVIDETSSSYTSLKGTLTGTIGRMLETPYVPTFPYTGSLRALYPLSPTRHVPPHIKKPDYADDLEGQPISEIKGKHAAIVSLDAEDIKKMRTVCKLAREVLDIGAAAVKPGVTTDEIDRIVHEAIIERNSYPSPLNYYKFPKSVCTSVNEVICHGIPDRRELQDGDIINIDVTLYHDEFHGDLNETYPVGTIDNDSQRLIDTSKQCLLKAIECVKPGFLYRELGNVIEKTAKSNNCSVVRTYCGHGVHRLFHCVPTVPHYSKNKAIGLMKPGHVFTIEPMINLGTFNDRTWPDNWTAVTADGKRSAQFEHTLLVTEDGVEVLTAGIGEKRVYP</sequence>
<feature type="binding site" evidence="11">
    <location>
        <position position="269"/>
    </location>
    <ligand>
        <name>a divalent metal cation</name>
        <dbReference type="ChEBI" id="CHEBI:60240"/>
        <label>1</label>
    </ligand>
</feature>
<feature type="compositionally biased region" description="Polar residues" evidence="13">
    <location>
        <begin position="16"/>
        <end position="26"/>
    </location>
</feature>
<dbReference type="Gene3D" id="3.90.230.10">
    <property type="entry name" value="Creatinase/methionine aminopeptidase superfamily"/>
    <property type="match status" value="1"/>
</dbReference>
<name>A0A9N9FHA9_9GLOM</name>
<dbReference type="SUPFAM" id="SSF55920">
    <property type="entry name" value="Creatinase/aminopeptidase"/>
    <property type="match status" value="1"/>
</dbReference>
<dbReference type="GO" id="GO:0005829">
    <property type="term" value="C:cytosol"/>
    <property type="evidence" value="ECO:0007669"/>
    <property type="project" value="TreeGrafter"/>
</dbReference>
<evidence type="ECO:0000256" key="7">
    <source>
        <dbReference type="ARBA" id="ARBA00022771"/>
    </source>
</evidence>
<keyword evidence="16" id="KW-1185">Reference proteome</keyword>
<comment type="function">
    <text evidence="12">Cotranslationally removes the N-terminal methionine from nascent proteins. The N-terminal methionine is often cleaved when the second residue in the primary sequence is small and uncharged (Met-Ala-, Cys, Gly, Pro, Ser, Thr, or Val).</text>
</comment>
<dbReference type="PRINTS" id="PR00599">
    <property type="entry name" value="MAPEPTIDASE"/>
</dbReference>
<dbReference type="PANTHER" id="PTHR43330:SF7">
    <property type="entry name" value="METHIONINE AMINOPEPTIDASE 1"/>
    <property type="match status" value="1"/>
</dbReference>
<feature type="domain" description="T-SNARE coiled-coil homology" evidence="14">
    <location>
        <begin position="52"/>
        <end position="114"/>
    </location>
</feature>
<dbReference type="FunFam" id="3.90.230.10:FF:000010">
    <property type="entry name" value="Methionine aminopeptidase"/>
    <property type="match status" value="1"/>
</dbReference>
<dbReference type="PANTHER" id="PTHR43330">
    <property type="entry name" value="METHIONINE AMINOPEPTIDASE"/>
    <property type="match status" value="1"/>
</dbReference>
<feature type="binding site" evidence="11">
    <location>
        <position position="365"/>
    </location>
    <ligand>
        <name>a divalent metal cation</name>
        <dbReference type="ChEBI" id="CHEBI:60240"/>
        <label>2</label>
        <note>catalytic</note>
    </ligand>
</feature>
<dbReference type="Proteomes" id="UP000789831">
    <property type="component" value="Unassembled WGS sequence"/>
</dbReference>
<evidence type="ECO:0000256" key="1">
    <source>
        <dbReference type="ARBA" id="ARBA00001947"/>
    </source>
</evidence>
<comment type="cofactor">
    <cofactor evidence="11">
        <name>Co(2+)</name>
        <dbReference type="ChEBI" id="CHEBI:48828"/>
    </cofactor>
    <cofactor evidence="11">
        <name>Zn(2+)</name>
        <dbReference type="ChEBI" id="CHEBI:29105"/>
    </cofactor>
    <cofactor evidence="11">
        <name>Mn(2+)</name>
        <dbReference type="ChEBI" id="CHEBI:29035"/>
    </cofactor>
    <cofactor evidence="11">
        <name>Fe(2+)</name>
        <dbReference type="ChEBI" id="CHEBI:29033"/>
    </cofactor>
    <text evidence="11">Binds 2 divalent metal cations per subunit. Has a high-affinity and a low affinity metal-binding site. The true nature of the physiological cofactor is under debate. The enzyme is active with cobalt, zinc, manganese or divalent iron ions. Most likely, methionine aminopeptidases function as mononuclear Fe(2+)-metalloproteases under physiological conditions, and the catalytically relevant metal-binding site has been assigned to the histidine-containing high-affinity site.</text>
</comment>
<dbReference type="Gene3D" id="1.20.5.110">
    <property type="match status" value="1"/>
</dbReference>
<evidence type="ECO:0000256" key="13">
    <source>
        <dbReference type="SAM" id="MobiDB-lite"/>
    </source>
</evidence>
<dbReference type="CDD" id="cd01086">
    <property type="entry name" value="MetAP1"/>
    <property type="match status" value="1"/>
</dbReference>
<dbReference type="InterPro" id="IPR001714">
    <property type="entry name" value="Pept_M24_MAP"/>
</dbReference>
<dbReference type="GO" id="GO:0070006">
    <property type="term" value="F:metalloaminopeptidase activity"/>
    <property type="evidence" value="ECO:0007669"/>
    <property type="project" value="UniProtKB-UniRule"/>
</dbReference>
<dbReference type="GO" id="GO:0006508">
    <property type="term" value="P:proteolysis"/>
    <property type="evidence" value="ECO:0007669"/>
    <property type="project" value="UniProtKB-KW"/>
</dbReference>
<dbReference type="InterPro" id="IPR000727">
    <property type="entry name" value="T_SNARE_dom"/>
</dbReference>
<feature type="binding site" evidence="11">
    <location>
        <position position="241"/>
    </location>
    <ligand>
        <name>substrate</name>
    </ligand>
</feature>
<comment type="cofactor">
    <cofactor evidence="1">
        <name>Zn(2+)</name>
        <dbReference type="ChEBI" id="CHEBI:29105"/>
    </cofactor>
</comment>
<accession>A0A9N9FHA9</accession>
<dbReference type="GO" id="GO:0012505">
    <property type="term" value="C:endomembrane system"/>
    <property type="evidence" value="ECO:0007669"/>
    <property type="project" value="UniProtKB-SubCell"/>
</dbReference>
<keyword evidence="9" id="KW-0862">Zinc</keyword>
<keyword evidence="7" id="KW-0863">Zinc-finger</keyword>
<feature type="binding site" evidence="11">
    <location>
        <position position="332"/>
    </location>
    <ligand>
        <name>a divalent metal cation</name>
        <dbReference type="ChEBI" id="CHEBI:60240"/>
        <label>2</label>
        <note>catalytic</note>
    </ligand>
</feature>
<feature type="binding site" evidence="11">
    <location>
        <position position="396"/>
    </location>
    <ligand>
        <name>a divalent metal cation</name>
        <dbReference type="ChEBI" id="CHEBI:60240"/>
        <label>1</label>
    </ligand>
</feature>
<comment type="subcellular location">
    <subcellularLocation>
        <location evidence="2">Cytoplasm</location>
    </subcellularLocation>
    <subcellularLocation>
        <location evidence="10">Endomembrane system</location>
        <topology evidence="10">Single-pass type IV membrane protein</topology>
    </subcellularLocation>
</comment>
<dbReference type="InterPro" id="IPR002467">
    <property type="entry name" value="Pept_M24A_MAP1"/>
</dbReference>
<evidence type="ECO:0000256" key="8">
    <source>
        <dbReference type="ARBA" id="ARBA00022801"/>
    </source>
</evidence>
<evidence type="ECO:0000259" key="14">
    <source>
        <dbReference type="PROSITE" id="PS50192"/>
    </source>
</evidence>
<dbReference type="CDD" id="cd15853">
    <property type="entry name" value="SNARE_Bet1"/>
    <property type="match status" value="1"/>
</dbReference>
<dbReference type="Pfam" id="PF00557">
    <property type="entry name" value="Peptidase_M24"/>
    <property type="match status" value="1"/>
</dbReference>